<evidence type="ECO:0000256" key="2">
    <source>
        <dbReference type="ARBA" id="ARBA00022679"/>
    </source>
</evidence>
<evidence type="ECO:0000313" key="5">
    <source>
        <dbReference type="RefSeq" id="XP_013788486.1"/>
    </source>
</evidence>
<dbReference type="PANTHER" id="PTHR11783">
    <property type="entry name" value="SULFOTRANSFERASE SULT"/>
    <property type="match status" value="1"/>
</dbReference>
<dbReference type="Gene3D" id="3.40.50.300">
    <property type="entry name" value="P-loop containing nucleotide triphosphate hydrolases"/>
    <property type="match status" value="1"/>
</dbReference>
<dbReference type="GeneID" id="106472389"/>
<dbReference type="SUPFAM" id="SSF52540">
    <property type="entry name" value="P-loop containing nucleoside triphosphate hydrolases"/>
    <property type="match status" value="1"/>
</dbReference>
<dbReference type="RefSeq" id="XP_013788486.1">
    <property type="nucleotide sequence ID" value="XM_013933032.2"/>
</dbReference>
<dbReference type="Pfam" id="PF00685">
    <property type="entry name" value="Sulfotransfer_1"/>
    <property type="match status" value="1"/>
</dbReference>
<name>A0ABM1BTR4_LIMPO</name>
<proteinExistence type="inferred from homology"/>
<dbReference type="InterPro" id="IPR027417">
    <property type="entry name" value="P-loop_NTPase"/>
</dbReference>
<evidence type="ECO:0000259" key="3">
    <source>
        <dbReference type="Pfam" id="PF00685"/>
    </source>
</evidence>
<accession>A0ABM1BTR4</accession>
<keyword evidence="2" id="KW-0808">Transferase</keyword>
<feature type="domain" description="Sulfotransferase" evidence="3">
    <location>
        <begin position="37"/>
        <end position="231"/>
    </location>
</feature>
<reference evidence="5" key="1">
    <citation type="submission" date="2025-08" db="UniProtKB">
        <authorList>
            <consortium name="RefSeq"/>
        </authorList>
    </citation>
    <scope>IDENTIFICATION</scope>
    <source>
        <tissue evidence="5">Muscle</tissue>
    </source>
</reference>
<protein>
    <submittedName>
        <fullName evidence="5">Sulfotransferase 1C2-like</fullName>
    </submittedName>
</protein>
<gene>
    <name evidence="5" type="primary">LOC106472389</name>
</gene>
<sequence length="322" mass="38233">MTQVRKKPVYQDIFGLPMNISFSPECVRGTIQYKPRDDDIFIVTFPKCGTTWTQHIVHNILSKGEPFESFEDFQIRSPFMEMLGPKTAEVMPRPRAIKTHLPFHLNPYSPKAKYIYVARNPKDCCVSFYHHTKMFPEYQFTDGSFDDFFEVFMNGENDWGDYFDHLLSWYEHRLDSNVLFITYEEMKADTRAAILKIASFLDQTYKDLLESDEKLIDKILYQTSSDYMRKHLNEQMENFYCNPVFHRNETPEGIKYINEYFKNQKIEMPNEMKFVRKAAVGDWKNYFSAAQSKLMMERFKEKTRGTDIANLWPDMFTDVTGN</sequence>
<organism evidence="4 5">
    <name type="scientific">Limulus polyphemus</name>
    <name type="common">Atlantic horseshoe crab</name>
    <dbReference type="NCBI Taxonomy" id="6850"/>
    <lineage>
        <taxon>Eukaryota</taxon>
        <taxon>Metazoa</taxon>
        <taxon>Ecdysozoa</taxon>
        <taxon>Arthropoda</taxon>
        <taxon>Chelicerata</taxon>
        <taxon>Merostomata</taxon>
        <taxon>Xiphosura</taxon>
        <taxon>Limulidae</taxon>
        <taxon>Limulus</taxon>
    </lineage>
</organism>
<comment type="similarity">
    <text evidence="1">Belongs to the sulfotransferase 1 family.</text>
</comment>
<keyword evidence="4" id="KW-1185">Reference proteome</keyword>
<evidence type="ECO:0000256" key="1">
    <source>
        <dbReference type="ARBA" id="ARBA00005771"/>
    </source>
</evidence>
<dbReference type="Proteomes" id="UP000694941">
    <property type="component" value="Unplaced"/>
</dbReference>
<dbReference type="InterPro" id="IPR000863">
    <property type="entry name" value="Sulfotransferase_dom"/>
</dbReference>
<evidence type="ECO:0000313" key="4">
    <source>
        <dbReference type="Proteomes" id="UP000694941"/>
    </source>
</evidence>